<feature type="region of interest" description="Disordered" evidence="2">
    <location>
        <begin position="87"/>
        <end position="113"/>
    </location>
</feature>
<keyword evidence="5" id="KW-1185">Reference proteome</keyword>
<dbReference type="InterPro" id="IPR006600">
    <property type="entry name" value="HTH_CenpB_DNA-bd_dom"/>
</dbReference>
<evidence type="ECO:0000313" key="4">
    <source>
        <dbReference type="EMBL" id="KAH0813865.1"/>
    </source>
</evidence>
<dbReference type="AlphaFoldDB" id="A0A8J6H880"/>
<evidence type="ECO:0000256" key="1">
    <source>
        <dbReference type="ARBA" id="ARBA00023125"/>
    </source>
</evidence>
<dbReference type="Pfam" id="PF03221">
    <property type="entry name" value="HTH_Tnp_Tc5"/>
    <property type="match status" value="1"/>
</dbReference>
<feature type="domain" description="HTH CENPB-type" evidence="3">
    <location>
        <begin position="438"/>
        <end position="513"/>
    </location>
</feature>
<dbReference type="Proteomes" id="UP000719412">
    <property type="component" value="Unassembled WGS sequence"/>
</dbReference>
<feature type="compositionally biased region" description="Basic residues" evidence="2">
    <location>
        <begin position="87"/>
        <end position="106"/>
    </location>
</feature>
<sequence>MCCGWCSVAAWLSETVLRGRGPGASGFESHRRGRIFSKEGTSAGPWMESDTLPTPPRGQQGSNPRPDGPPMDVVCCCIRVVSSRKRRRERVGVGRRGKYPGAPPHHRKDDKNKPTVKIDCIGLLDEHFIQYYLPTWDSSNNFNFYLDSSLLVNLFNNNNNNNMSEIYRIASVSTGVSYTIRFKWPHKTSHKGLSPVNELAIKLVNYDLLKKPQFDVVHLLILSVGRVEDDTDHRSRDNSVKRRKSRRERRSHQDSSTSTSRRHRHHSRRRTERESLSSRDGSRFSDSGLARQTIRQHTEELSILESMTTMGQSIKEGIEKLVSRCERDPAKVTNFSIATNIIENFDPNCKDVEEWLNAVDEYAFIYGWDDRTTSHLALTKLRGAAETWYRGLPTRLFTWAEWRELILKKFKQKHNLNAAVKNMMACTADRMSQNFSKTSFGPAPILSNVEENLLVTWIRESLRKGFPQRKEDLQASVHHFLEANPRQNPFKDNHPGEGWYKGFLRRHQELTERQPEAVTLASANVSEADIRSWFQQIETYLKGEDIFPILDDPTRVFNSDETNFQLCPKTKKVIAPRGTRNVYEVDRGQAKSTLTVLFTFAASGTITAPMIIYPYKRLPSEIRQEKIGIFQNINTEDDNIDDENFLILYQLYKKFTKNSNKQNVLPDSVSDVNPVTVQEEVEAETSRIIEDTEYFDISNIPIIFSTSPEIGIDLQSTDIPHTPRSSVEVLTETIVGTEEDERISLDIDLIPDRIEFNNNDWNETAGNESTLIMDNVKKTEEIFATKYDETEKVQIENACVNIEIEVDGTTSNSFKKIKRENFTPLLNEVLEISATPQTLSNSFRACGLCPLNPDAVDYSKIKTPSNKTGTTNNNSEHNLGYKLENLKKCITIIENHIGPEKTNRIHRDGNVLGLPPKNLRTEGVEAINQRRAGDFHDLLPVVLSVPGESQGDSDRVNLQGRRDDVVEFTRAVGDDSSKPNAFADQDLVGSCQSRSSPDSPEGAGSTYQQVRSSGDTPFFYRPWLLKVFGCGSVAAWLSEKVLRGRGPDASGFESHRRGRIFSKEGTSARPWMKNQHSFGHHREVSTGSSPVGKGAHGCINVVVYVCECEVEWAWVAGESAPEPRRITDRQRNKEHELEKRPTERVFGPWYNISETKRFRY</sequence>
<feature type="compositionally biased region" description="Basic residues" evidence="2">
    <location>
        <begin position="260"/>
        <end position="270"/>
    </location>
</feature>
<feature type="region of interest" description="Disordered" evidence="2">
    <location>
        <begin position="230"/>
        <end position="291"/>
    </location>
</feature>
<feature type="region of interest" description="Disordered" evidence="2">
    <location>
        <begin position="972"/>
        <end position="1009"/>
    </location>
</feature>
<dbReference type="GO" id="GO:0003677">
    <property type="term" value="F:DNA binding"/>
    <property type="evidence" value="ECO:0007669"/>
    <property type="project" value="UniProtKB-KW"/>
</dbReference>
<comment type="caution">
    <text evidence="4">The sequence shown here is derived from an EMBL/GenBank/DDBJ whole genome shotgun (WGS) entry which is preliminary data.</text>
</comment>
<reference evidence="4" key="1">
    <citation type="journal article" date="2020" name="J Insects Food Feed">
        <title>The yellow mealworm (Tenebrio molitor) genome: a resource for the emerging insects as food and feed industry.</title>
        <authorList>
            <person name="Eriksson T."/>
            <person name="Andere A."/>
            <person name="Kelstrup H."/>
            <person name="Emery V."/>
            <person name="Picard C."/>
        </authorList>
    </citation>
    <scope>NUCLEOTIDE SEQUENCE</scope>
    <source>
        <strain evidence="4">Stoneville</strain>
        <tissue evidence="4">Whole head</tissue>
    </source>
</reference>
<feature type="compositionally biased region" description="Basic residues" evidence="2">
    <location>
        <begin position="241"/>
        <end position="250"/>
    </location>
</feature>
<protein>
    <recommendedName>
        <fullName evidence="3">HTH CENPB-type domain-containing protein</fullName>
    </recommendedName>
</protein>
<reference evidence="4" key="2">
    <citation type="submission" date="2021-08" db="EMBL/GenBank/DDBJ databases">
        <authorList>
            <person name="Eriksson T."/>
        </authorList>
    </citation>
    <scope>NUCLEOTIDE SEQUENCE</scope>
    <source>
        <strain evidence="4">Stoneville</strain>
        <tissue evidence="4">Whole head</tissue>
    </source>
</reference>
<evidence type="ECO:0000256" key="2">
    <source>
        <dbReference type="SAM" id="MobiDB-lite"/>
    </source>
</evidence>
<accession>A0A8J6H880</accession>
<dbReference type="EMBL" id="JABDTM020024884">
    <property type="protein sequence ID" value="KAH0813865.1"/>
    <property type="molecule type" value="Genomic_DNA"/>
</dbReference>
<feature type="compositionally biased region" description="Basic and acidic residues" evidence="2">
    <location>
        <begin position="230"/>
        <end position="240"/>
    </location>
</feature>
<evidence type="ECO:0000313" key="5">
    <source>
        <dbReference type="Proteomes" id="UP000719412"/>
    </source>
</evidence>
<name>A0A8J6H880_TENMO</name>
<evidence type="ECO:0000259" key="3">
    <source>
        <dbReference type="PROSITE" id="PS51253"/>
    </source>
</evidence>
<organism evidence="4 5">
    <name type="scientific">Tenebrio molitor</name>
    <name type="common">Yellow mealworm beetle</name>
    <dbReference type="NCBI Taxonomy" id="7067"/>
    <lineage>
        <taxon>Eukaryota</taxon>
        <taxon>Metazoa</taxon>
        <taxon>Ecdysozoa</taxon>
        <taxon>Arthropoda</taxon>
        <taxon>Hexapoda</taxon>
        <taxon>Insecta</taxon>
        <taxon>Pterygota</taxon>
        <taxon>Neoptera</taxon>
        <taxon>Endopterygota</taxon>
        <taxon>Coleoptera</taxon>
        <taxon>Polyphaga</taxon>
        <taxon>Cucujiformia</taxon>
        <taxon>Tenebrionidae</taxon>
        <taxon>Tenebrio</taxon>
    </lineage>
</organism>
<feature type="compositionally biased region" description="Basic and acidic residues" evidence="2">
    <location>
        <begin position="271"/>
        <end position="283"/>
    </location>
</feature>
<dbReference type="PROSITE" id="PS51253">
    <property type="entry name" value="HTH_CENPB"/>
    <property type="match status" value="1"/>
</dbReference>
<gene>
    <name evidence="4" type="ORF">GEV33_008926</name>
</gene>
<proteinExistence type="predicted"/>
<keyword evidence="1" id="KW-0238">DNA-binding</keyword>
<feature type="region of interest" description="Disordered" evidence="2">
    <location>
        <begin position="20"/>
        <end position="70"/>
    </location>
</feature>